<dbReference type="EMBL" id="BARU01045591">
    <property type="protein sequence ID" value="GAH94763.1"/>
    <property type="molecule type" value="Genomic_DNA"/>
</dbReference>
<sequence length="55" mass="5841">KFHMAGVAFSALPLLLLPTSLLAADSRVFISFRSVNDDGSNSFPVIYSVDVADPA</sequence>
<proteinExistence type="predicted"/>
<accession>X1LKU9</accession>
<feature type="non-terminal residue" evidence="1">
    <location>
        <position position="1"/>
    </location>
</feature>
<reference evidence="1" key="1">
    <citation type="journal article" date="2014" name="Front. Microbiol.">
        <title>High frequency of phylogenetically diverse reductive dehalogenase-homologous genes in deep subseafloor sedimentary metagenomes.</title>
        <authorList>
            <person name="Kawai M."/>
            <person name="Futagami T."/>
            <person name="Toyoda A."/>
            <person name="Takaki Y."/>
            <person name="Nishi S."/>
            <person name="Hori S."/>
            <person name="Arai W."/>
            <person name="Tsubouchi T."/>
            <person name="Morono Y."/>
            <person name="Uchiyama I."/>
            <person name="Ito T."/>
            <person name="Fujiyama A."/>
            <person name="Inagaki F."/>
            <person name="Takami H."/>
        </authorList>
    </citation>
    <scope>NUCLEOTIDE SEQUENCE</scope>
    <source>
        <strain evidence="1">Expedition CK06-06</strain>
    </source>
</reference>
<comment type="caution">
    <text evidence="1">The sequence shown here is derived from an EMBL/GenBank/DDBJ whole genome shotgun (WGS) entry which is preliminary data.</text>
</comment>
<name>X1LKU9_9ZZZZ</name>
<evidence type="ECO:0000313" key="1">
    <source>
        <dbReference type="EMBL" id="GAH94763.1"/>
    </source>
</evidence>
<organism evidence="1">
    <name type="scientific">marine sediment metagenome</name>
    <dbReference type="NCBI Taxonomy" id="412755"/>
    <lineage>
        <taxon>unclassified sequences</taxon>
        <taxon>metagenomes</taxon>
        <taxon>ecological metagenomes</taxon>
    </lineage>
</organism>
<gene>
    <name evidence="1" type="ORF">S03H2_69118</name>
</gene>
<dbReference type="AlphaFoldDB" id="X1LKU9"/>
<protein>
    <submittedName>
        <fullName evidence="1">Uncharacterized protein</fullName>
    </submittedName>
</protein>